<proteinExistence type="predicted"/>
<accession>A0A8J6PAQ5</accession>
<dbReference type="RefSeq" id="WP_187536186.1">
    <property type="nucleotide sequence ID" value="NZ_JACRTL010000001.1"/>
</dbReference>
<comment type="caution">
    <text evidence="3">The sequence shown here is derived from an EMBL/GenBank/DDBJ whole genome shotgun (WGS) entry which is preliminary data.</text>
</comment>
<dbReference type="PROSITE" id="PS51257">
    <property type="entry name" value="PROKAR_LIPOPROTEIN"/>
    <property type="match status" value="1"/>
</dbReference>
<dbReference type="AlphaFoldDB" id="A0A8J6PAQ5"/>
<evidence type="ECO:0000313" key="3">
    <source>
        <dbReference type="EMBL" id="MBC8609923.1"/>
    </source>
</evidence>
<feature type="region of interest" description="Disordered" evidence="1">
    <location>
        <begin position="28"/>
        <end position="54"/>
    </location>
</feature>
<name>A0A8J6PAQ5_9FIRM</name>
<gene>
    <name evidence="3" type="ORF">H8702_02155</name>
</gene>
<evidence type="ECO:0000256" key="1">
    <source>
        <dbReference type="SAM" id="MobiDB-lite"/>
    </source>
</evidence>
<organism evidence="3 4">
    <name type="scientific">Massiliimalia timonensis</name>
    <dbReference type="NCBI Taxonomy" id="1987501"/>
    <lineage>
        <taxon>Bacteria</taxon>
        <taxon>Bacillati</taxon>
        <taxon>Bacillota</taxon>
        <taxon>Clostridia</taxon>
        <taxon>Eubacteriales</taxon>
        <taxon>Oscillospiraceae</taxon>
        <taxon>Massiliimalia</taxon>
    </lineage>
</organism>
<evidence type="ECO:0008006" key="5">
    <source>
        <dbReference type="Google" id="ProtNLM"/>
    </source>
</evidence>
<dbReference type="EMBL" id="JACRTL010000001">
    <property type="protein sequence ID" value="MBC8609923.1"/>
    <property type="molecule type" value="Genomic_DNA"/>
</dbReference>
<feature type="chain" id="PRO_5039257762" description="DUF1439 domain-containing protein" evidence="2">
    <location>
        <begin position="20"/>
        <end position="202"/>
    </location>
</feature>
<feature type="signal peptide" evidence="2">
    <location>
        <begin position="1"/>
        <end position="19"/>
    </location>
</feature>
<keyword evidence="4" id="KW-1185">Reference proteome</keyword>
<evidence type="ECO:0000313" key="4">
    <source>
        <dbReference type="Proteomes" id="UP000632659"/>
    </source>
</evidence>
<keyword evidence="2" id="KW-0732">Signal</keyword>
<feature type="compositionally biased region" description="Low complexity" evidence="1">
    <location>
        <begin position="31"/>
        <end position="54"/>
    </location>
</feature>
<reference evidence="3" key="1">
    <citation type="submission" date="2020-08" db="EMBL/GenBank/DDBJ databases">
        <title>Genome public.</title>
        <authorList>
            <person name="Liu C."/>
            <person name="Sun Q."/>
        </authorList>
    </citation>
    <scope>NUCLEOTIDE SEQUENCE</scope>
    <source>
        <strain evidence="3">NSJ-15</strain>
    </source>
</reference>
<evidence type="ECO:0000256" key="2">
    <source>
        <dbReference type="SAM" id="SignalP"/>
    </source>
</evidence>
<protein>
    <recommendedName>
        <fullName evidence="5">DUF1439 domain-containing protein</fullName>
    </recommendedName>
</protein>
<sequence>MKRRLITAVSMVAILVIMAASLAGCGAPVKEQGSSSDQTSSTASSAESQGNSSQAQMQEATLYIGTKDSFQEFSFKYEEELKPEMLIQGIAELTGWDLSLADEVTIGKGGMTVSFAKTSALFVGPPENQKETFFMYDAQTLSQTILDSIKKTLQENFVDTEAGGDPDSLDIYYSMEGDQPLTLENINVTIPMDVPYTEFPNS</sequence>
<dbReference type="Proteomes" id="UP000632659">
    <property type="component" value="Unassembled WGS sequence"/>
</dbReference>